<dbReference type="Gene3D" id="3.30.420.10">
    <property type="entry name" value="Ribonuclease H-like superfamily/Ribonuclease H"/>
    <property type="match status" value="1"/>
</dbReference>
<reference evidence="1" key="1">
    <citation type="journal article" date="2011" name="PLoS Biol.">
        <title>Gene gain and loss during evolution of obligate parasitism in the white rust pathogen of Arabidopsis thaliana.</title>
        <authorList>
            <person name="Kemen E."/>
            <person name="Gardiner A."/>
            <person name="Schultz-Larsen T."/>
            <person name="Kemen A.C."/>
            <person name="Balmuth A.L."/>
            <person name="Robert-Seilaniantz A."/>
            <person name="Bailey K."/>
            <person name="Holub E."/>
            <person name="Studholme D.J."/>
            <person name="Maclean D."/>
            <person name="Jones J.D."/>
        </authorList>
    </citation>
    <scope>NUCLEOTIDE SEQUENCE</scope>
</reference>
<evidence type="ECO:0000313" key="1">
    <source>
        <dbReference type="EMBL" id="CCA17975.1"/>
    </source>
</evidence>
<dbReference type="HOGENOM" id="CLU_1139729_0_0_1"/>
<name>F0WA07_9STRA</name>
<organism evidence="1">
    <name type="scientific">Albugo laibachii Nc14</name>
    <dbReference type="NCBI Taxonomy" id="890382"/>
    <lineage>
        <taxon>Eukaryota</taxon>
        <taxon>Sar</taxon>
        <taxon>Stramenopiles</taxon>
        <taxon>Oomycota</taxon>
        <taxon>Peronosporomycetes</taxon>
        <taxon>Albuginales</taxon>
        <taxon>Albuginaceae</taxon>
        <taxon>Albugo</taxon>
    </lineage>
</organism>
<gene>
    <name evidence="1" type="primary">AlNc14C42G3553</name>
    <name evidence="1" type="ORF">ALNC14_041180</name>
</gene>
<dbReference type="InterPro" id="IPR036397">
    <property type="entry name" value="RNaseH_sf"/>
</dbReference>
<dbReference type="PANTHER" id="PTHR42648:SF28">
    <property type="entry name" value="TRANSPOSON-ENCODED PROTEIN WITH RIBONUCLEASE H-LIKE AND RETROVIRUS ZINC FINGER-LIKE DOMAINS"/>
    <property type="match status" value="1"/>
</dbReference>
<sequence length="244" mass="27355">MANSVPVVRAQGRRAKRNSTDVLMSVLTQNEKEVGREVQKSTLMHFHRGFLHLNYDAIIRMAQDPASGIILTHQIMEACAQGKQTENVQVRKDTGENSPIDVIGGVVCSDLKGPINLKDRPGYEQGCRLAARKFKHFVAFFKRQFSCRIHVLRSGSGGEYRTFDLFCEETGIARQISEARNHASNGKAERMHHTIMNMNTRAYILNRSTSKANVGRKSPLQVLTKSTPDLRDIVVFVSGVYRAP</sequence>
<dbReference type="InterPro" id="IPR039537">
    <property type="entry name" value="Retrotran_Ty1/copia-like"/>
</dbReference>
<dbReference type="EMBL" id="FR824087">
    <property type="protein sequence ID" value="CCA17975.1"/>
    <property type="molecule type" value="Genomic_DNA"/>
</dbReference>
<dbReference type="PANTHER" id="PTHR42648">
    <property type="entry name" value="TRANSPOSASE, PUTATIVE-RELATED"/>
    <property type="match status" value="1"/>
</dbReference>
<reference evidence="1" key="2">
    <citation type="submission" date="2011-02" db="EMBL/GenBank/DDBJ databases">
        <authorList>
            <person name="MacLean D."/>
        </authorList>
    </citation>
    <scope>NUCLEOTIDE SEQUENCE</scope>
</reference>
<protein>
    <submittedName>
        <fullName evidence="1">Uncharacterized protein AlNc14C42G3553</fullName>
    </submittedName>
</protein>
<dbReference type="GO" id="GO:0003676">
    <property type="term" value="F:nucleic acid binding"/>
    <property type="evidence" value="ECO:0007669"/>
    <property type="project" value="InterPro"/>
</dbReference>
<proteinExistence type="predicted"/>
<dbReference type="InterPro" id="IPR012337">
    <property type="entry name" value="RNaseH-like_sf"/>
</dbReference>
<dbReference type="AlphaFoldDB" id="F0WA07"/>
<dbReference type="SUPFAM" id="SSF53098">
    <property type="entry name" value="Ribonuclease H-like"/>
    <property type="match status" value="1"/>
</dbReference>
<accession>F0WA07</accession>